<proteinExistence type="predicted"/>
<reference evidence="1" key="1">
    <citation type="submission" date="2022-08" db="EMBL/GenBank/DDBJ databases">
        <title>Genome Sequence of Lecanicillium fungicola.</title>
        <authorList>
            <person name="Buettner E."/>
        </authorList>
    </citation>
    <scope>NUCLEOTIDE SEQUENCE</scope>
    <source>
        <strain evidence="1">Babe33</strain>
    </source>
</reference>
<accession>A0ACC1NY69</accession>
<dbReference type="Proteomes" id="UP001143910">
    <property type="component" value="Unassembled WGS sequence"/>
</dbReference>
<evidence type="ECO:0000313" key="1">
    <source>
        <dbReference type="EMBL" id="KAJ2983723.1"/>
    </source>
</evidence>
<protein>
    <submittedName>
        <fullName evidence="1">Uncharacterized protein</fullName>
    </submittedName>
</protein>
<comment type="caution">
    <text evidence="1">The sequence shown here is derived from an EMBL/GenBank/DDBJ whole genome shotgun (WGS) entry which is preliminary data.</text>
</comment>
<name>A0ACC1NY69_9HYPO</name>
<dbReference type="EMBL" id="JANJQO010000018">
    <property type="protein sequence ID" value="KAJ2983723.1"/>
    <property type="molecule type" value="Genomic_DNA"/>
</dbReference>
<organism evidence="1 2">
    <name type="scientific">Zarea fungicola</name>
    <dbReference type="NCBI Taxonomy" id="93591"/>
    <lineage>
        <taxon>Eukaryota</taxon>
        <taxon>Fungi</taxon>
        <taxon>Dikarya</taxon>
        <taxon>Ascomycota</taxon>
        <taxon>Pezizomycotina</taxon>
        <taxon>Sordariomycetes</taxon>
        <taxon>Hypocreomycetidae</taxon>
        <taxon>Hypocreales</taxon>
        <taxon>Cordycipitaceae</taxon>
        <taxon>Zarea</taxon>
    </lineage>
</organism>
<evidence type="ECO:0000313" key="2">
    <source>
        <dbReference type="Proteomes" id="UP001143910"/>
    </source>
</evidence>
<gene>
    <name evidence="1" type="ORF">NQ176_g478</name>
</gene>
<keyword evidence="2" id="KW-1185">Reference proteome</keyword>
<sequence>MDTNSTPKSLLKRKLKIACANFSKKSKDQDCISARFGAVPSAGSKPVPGHADTPSLPALGEATNIVRIRYTGSPSAFAGDVRATIDAKLGLPPSSKSIVVPMADAPLFELSLQKHTSSGNDALDRVLPPRKDSDQLMDLYWRHVHPIDFFLVKDHFLQSYEAFFLGTTLESDENVLLSTLNVVFAFATQAQESLPHRKREADANAYFQRSWNLLHPESVLWGPGTPEMVLCLLLMGRYLQCTNHSHQAWMAVGTAIRLAQGLGRIDGQLSTPDSESQTQRLWQHISRCCLVAEV</sequence>